<sequence length="278" mass="30161">MNHFVHRVRALLILILVAAIGAGTAFTPARASAAGNRGEQLLPLFINDSYVLFPGKLAPYIKDNKLMMPIRAFSDVIGAKLTYNSTEKSYTFSFMGQSVSGLKAGVMNAVFDNGLEAPLGVKPEMKEGTLFVPMSSVLETSKSIRWENMGNRINKVSGVIDGRRGVILPQSTPVQLQVPFVYTTETFNQFHPLFPVRLNQTAVTGGGYKLLLETLNNAPFILGKNSVVLELVAVDFKGSSKALKGIGPEVKTVTAGASSFTFNVPTEAEYVIFRSHTK</sequence>
<dbReference type="RefSeq" id="WP_236336927.1">
    <property type="nucleotide sequence ID" value="NZ_CAKMMG010000011.1"/>
</dbReference>
<name>A0ABN8H5Q8_9BACL</name>
<dbReference type="Proteomes" id="UP000838324">
    <property type="component" value="Unassembled WGS sequence"/>
</dbReference>
<evidence type="ECO:0000259" key="1">
    <source>
        <dbReference type="Pfam" id="PF07833"/>
    </source>
</evidence>
<accession>A0ABN8H5Q8</accession>
<keyword evidence="3" id="KW-1185">Reference proteome</keyword>
<reference evidence="2" key="1">
    <citation type="submission" date="2022-01" db="EMBL/GenBank/DDBJ databases">
        <authorList>
            <person name="Criscuolo A."/>
        </authorList>
    </citation>
    <scope>NUCLEOTIDE SEQUENCE</scope>
    <source>
        <strain evidence="2">CIP111892</strain>
    </source>
</reference>
<feature type="domain" description="Copper amine oxidase-like N-terminal" evidence="1">
    <location>
        <begin position="46"/>
        <end position="148"/>
    </location>
</feature>
<dbReference type="InterPro" id="IPR012854">
    <property type="entry name" value="Cu_amine_oxidase-like_N"/>
</dbReference>
<dbReference type="EMBL" id="CAKMMG010000011">
    <property type="protein sequence ID" value="CAH1221852.1"/>
    <property type="molecule type" value="Genomic_DNA"/>
</dbReference>
<gene>
    <name evidence="2" type="ORF">PAECIP111892_05061</name>
</gene>
<protein>
    <recommendedName>
        <fullName evidence="1">Copper amine oxidase-like N-terminal domain-containing protein</fullName>
    </recommendedName>
</protein>
<evidence type="ECO:0000313" key="3">
    <source>
        <dbReference type="Proteomes" id="UP000838324"/>
    </source>
</evidence>
<dbReference type="InterPro" id="IPR036582">
    <property type="entry name" value="Mao_N_sf"/>
</dbReference>
<dbReference type="Pfam" id="PF07833">
    <property type="entry name" value="Cu_amine_oxidN1"/>
    <property type="match status" value="1"/>
</dbReference>
<dbReference type="Gene3D" id="3.30.457.10">
    <property type="entry name" value="Copper amine oxidase-like, N-terminal domain"/>
    <property type="match status" value="1"/>
</dbReference>
<comment type="caution">
    <text evidence="2">The sequence shown here is derived from an EMBL/GenBank/DDBJ whole genome shotgun (WGS) entry which is preliminary data.</text>
</comment>
<organism evidence="2 3">
    <name type="scientific">Paenibacillus auburnensis</name>
    <dbReference type="NCBI Taxonomy" id="2905649"/>
    <lineage>
        <taxon>Bacteria</taxon>
        <taxon>Bacillati</taxon>
        <taxon>Bacillota</taxon>
        <taxon>Bacilli</taxon>
        <taxon>Bacillales</taxon>
        <taxon>Paenibacillaceae</taxon>
        <taxon>Paenibacillus</taxon>
    </lineage>
</organism>
<evidence type="ECO:0000313" key="2">
    <source>
        <dbReference type="EMBL" id="CAH1221852.1"/>
    </source>
</evidence>
<proteinExistence type="predicted"/>